<keyword evidence="3" id="KW-1185">Reference proteome</keyword>
<proteinExistence type="predicted"/>
<sequence>MVESENRVVSRVQDTLTTIKTGERHPSRMLRAISRGKGSNMHSVKAGVLRTSKAGQKQQGNIGPGNTILKSLLGSWLLIPERETGFTEARHDFEPREGHRAAPTQGEQAELGDLLLREDSDQQRLLQRNHLLAQQLSRVPVRHTQLIHVYTLPPSGLIPSVDEEAACEDLDGGEEADGDTNPPSRILTFSTTMCRMSTQTTGGVGRGQENSVSGDKSNSIDYATRLGLPEKNETRVATMERVLVHHRRLCCWSRLTSS</sequence>
<dbReference type="GeneID" id="92094495"/>
<evidence type="ECO:0000313" key="2">
    <source>
        <dbReference type="EMBL" id="KAK8048293.1"/>
    </source>
</evidence>
<reference evidence="2 3" key="1">
    <citation type="submission" date="2023-01" db="EMBL/GenBank/DDBJ databases">
        <title>Analysis of 21 Apiospora genomes using comparative genomics revels a genus with tremendous synthesis potential of carbohydrate active enzymes and secondary metabolites.</title>
        <authorList>
            <person name="Sorensen T."/>
        </authorList>
    </citation>
    <scope>NUCLEOTIDE SEQUENCE [LARGE SCALE GENOMIC DNA]</scope>
    <source>
        <strain evidence="2 3">CBS 135458</strain>
    </source>
</reference>
<dbReference type="EMBL" id="JAQQWL010000011">
    <property type="protein sequence ID" value="KAK8048293.1"/>
    <property type="molecule type" value="Genomic_DNA"/>
</dbReference>
<feature type="compositionally biased region" description="Polar residues" evidence="1">
    <location>
        <begin position="208"/>
        <end position="218"/>
    </location>
</feature>
<comment type="caution">
    <text evidence="2">The sequence shown here is derived from an EMBL/GenBank/DDBJ whole genome shotgun (WGS) entry which is preliminary data.</text>
</comment>
<protein>
    <submittedName>
        <fullName evidence="2">Uncharacterized protein</fullName>
    </submittedName>
</protein>
<dbReference type="Proteomes" id="UP001480595">
    <property type="component" value="Unassembled WGS sequence"/>
</dbReference>
<feature type="region of interest" description="Disordered" evidence="1">
    <location>
        <begin position="199"/>
        <end position="218"/>
    </location>
</feature>
<evidence type="ECO:0000313" key="3">
    <source>
        <dbReference type="Proteomes" id="UP001480595"/>
    </source>
</evidence>
<organism evidence="2 3">
    <name type="scientific">Apiospora phragmitis</name>
    <dbReference type="NCBI Taxonomy" id="2905665"/>
    <lineage>
        <taxon>Eukaryota</taxon>
        <taxon>Fungi</taxon>
        <taxon>Dikarya</taxon>
        <taxon>Ascomycota</taxon>
        <taxon>Pezizomycotina</taxon>
        <taxon>Sordariomycetes</taxon>
        <taxon>Xylariomycetidae</taxon>
        <taxon>Amphisphaeriales</taxon>
        <taxon>Apiosporaceae</taxon>
        <taxon>Apiospora</taxon>
    </lineage>
</organism>
<accession>A0ABR1TNX0</accession>
<gene>
    <name evidence="2" type="ORF">PG994_010023</name>
</gene>
<name>A0ABR1TNX0_9PEZI</name>
<dbReference type="RefSeq" id="XP_066710542.1">
    <property type="nucleotide sequence ID" value="XM_066861432.1"/>
</dbReference>
<evidence type="ECO:0000256" key="1">
    <source>
        <dbReference type="SAM" id="MobiDB-lite"/>
    </source>
</evidence>